<feature type="transmembrane region" description="Helical" evidence="1">
    <location>
        <begin position="7"/>
        <end position="27"/>
    </location>
</feature>
<keyword evidence="3" id="KW-1185">Reference proteome</keyword>
<dbReference type="KEGG" id="nge:Natgr_2782"/>
<protein>
    <submittedName>
        <fullName evidence="2">Uncharacterized protein</fullName>
    </submittedName>
</protein>
<gene>
    <name evidence="2" type="ordered locus">Natgr_2782</name>
</gene>
<dbReference type="Proteomes" id="UP000010468">
    <property type="component" value="Chromosome"/>
</dbReference>
<dbReference type="AlphaFoldDB" id="L0AJE1"/>
<feature type="transmembrane region" description="Helical" evidence="1">
    <location>
        <begin position="63"/>
        <end position="81"/>
    </location>
</feature>
<evidence type="ECO:0000313" key="3">
    <source>
        <dbReference type="Proteomes" id="UP000010468"/>
    </source>
</evidence>
<accession>L0AJE1</accession>
<sequence>MDHTARGGLIGQIGGGLSFGLLGVANVLKYNPIAASVFFLLSLFVVTPVVSETFNEWVSQNRIPYVGIIAICGFIGFFDWVV</sequence>
<evidence type="ECO:0000313" key="2">
    <source>
        <dbReference type="EMBL" id="AFZ73926.1"/>
    </source>
</evidence>
<keyword evidence="1" id="KW-0472">Membrane</keyword>
<proteinExistence type="predicted"/>
<dbReference type="EMBL" id="CP003377">
    <property type="protein sequence ID" value="AFZ73926.1"/>
    <property type="molecule type" value="Genomic_DNA"/>
</dbReference>
<keyword evidence="1" id="KW-0812">Transmembrane</keyword>
<name>L0AJE1_NATGS</name>
<reference evidence="3" key="1">
    <citation type="submission" date="2012-03" db="EMBL/GenBank/DDBJ databases">
        <title>Complete sequence of Natronobacterium gregoryi SP2.</title>
        <authorList>
            <person name="Lucas S."/>
            <person name="Han J."/>
            <person name="Lapidus A."/>
            <person name="Cheng J.-F."/>
            <person name="Goodwin L."/>
            <person name="Pitluck S."/>
            <person name="Peters L."/>
            <person name="Mikhailova N."/>
            <person name="Teshima H."/>
            <person name="Detter J.C."/>
            <person name="Han C."/>
            <person name="Tapia R."/>
            <person name="Land M."/>
            <person name="Hauser L."/>
            <person name="Kyrpides N."/>
            <person name="Ivanova N."/>
            <person name="Pagani I."/>
            <person name="Sproer C."/>
            <person name="Anderson I."/>
            <person name="Woyke T."/>
        </authorList>
    </citation>
    <scope>NUCLEOTIDE SEQUENCE [LARGE SCALE GENOMIC DNA]</scope>
    <source>
        <strain evidence="3">ATCC 43098 / CCM 3738 / NCIMB 2189 / SP2</strain>
    </source>
</reference>
<dbReference type="HOGENOM" id="CLU_2550357_0_0_2"/>
<keyword evidence="1" id="KW-1133">Transmembrane helix</keyword>
<organism evidence="2 3">
    <name type="scientific">Natronobacterium gregoryi (strain ATCC 43098 / DSM 3393 / CCM 3738 / CIP 104747 / IAM 13177 / JCM 8860 / NBRC 102187 / NCIMB 2189 / SP2)</name>
    <dbReference type="NCBI Taxonomy" id="797304"/>
    <lineage>
        <taxon>Archaea</taxon>
        <taxon>Methanobacteriati</taxon>
        <taxon>Methanobacteriota</taxon>
        <taxon>Stenosarchaea group</taxon>
        <taxon>Halobacteria</taxon>
        <taxon>Halobacteriales</taxon>
        <taxon>Natrialbaceae</taxon>
        <taxon>Natronobacterium</taxon>
    </lineage>
</organism>
<evidence type="ECO:0000256" key="1">
    <source>
        <dbReference type="SAM" id="Phobius"/>
    </source>
</evidence>
<feature type="transmembrane region" description="Helical" evidence="1">
    <location>
        <begin position="33"/>
        <end position="51"/>
    </location>
</feature>